<feature type="region of interest" description="Disordered" evidence="6">
    <location>
        <begin position="428"/>
        <end position="457"/>
    </location>
</feature>
<evidence type="ECO:0000256" key="1">
    <source>
        <dbReference type="ARBA" id="ARBA00008517"/>
    </source>
</evidence>
<evidence type="ECO:0000313" key="9">
    <source>
        <dbReference type="Proteomes" id="UP000717515"/>
    </source>
</evidence>
<accession>A0A9P8AB77</accession>
<dbReference type="InterPro" id="IPR037321">
    <property type="entry name" value="KIN17-like"/>
</dbReference>
<feature type="region of interest" description="Disordered" evidence="6">
    <location>
        <begin position="1"/>
        <end position="30"/>
    </location>
</feature>
<comment type="similarity">
    <text evidence="1">Belongs to the KIN17 family.</text>
</comment>
<dbReference type="InterPro" id="IPR006973">
    <property type="entry name" value="Cwf_Cwc_15"/>
</dbReference>
<dbReference type="InterPro" id="IPR038254">
    <property type="entry name" value="KIN17_WH-like_sf"/>
</dbReference>
<keyword evidence="4" id="KW-0862">Zinc</keyword>
<evidence type="ECO:0000256" key="6">
    <source>
        <dbReference type="SAM" id="MobiDB-lite"/>
    </source>
</evidence>
<keyword evidence="2" id="KW-0479">Metal-binding</keyword>
<name>A0A9P8AB77_MORAP</name>
<dbReference type="GO" id="GO:0008270">
    <property type="term" value="F:zinc ion binding"/>
    <property type="evidence" value="ECO:0007669"/>
    <property type="project" value="UniProtKB-KW"/>
</dbReference>
<feature type="domain" description="DNA/RNA-binding protein Kin17 WH-like" evidence="7">
    <location>
        <begin position="300"/>
        <end position="426"/>
    </location>
</feature>
<evidence type="ECO:0000256" key="5">
    <source>
        <dbReference type="SAM" id="Coils"/>
    </source>
</evidence>
<feature type="compositionally biased region" description="Low complexity" evidence="6">
    <location>
        <begin position="90"/>
        <end position="101"/>
    </location>
</feature>
<dbReference type="Pfam" id="PF04889">
    <property type="entry name" value="Cwf_Cwc_15"/>
    <property type="match status" value="1"/>
</dbReference>
<feature type="coiled-coil region" evidence="5">
    <location>
        <begin position="397"/>
        <end position="424"/>
    </location>
</feature>
<dbReference type="Proteomes" id="UP000717515">
    <property type="component" value="Unassembled WGS sequence"/>
</dbReference>
<dbReference type="InterPro" id="IPR036236">
    <property type="entry name" value="Znf_C2H2_sf"/>
</dbReference>
<dbReference type="EMBL" id="JAIFTL010000021">
    <property type="protein sequence ID" value="KAG9326370.1"/>
    <property type="molecule type" value="Genomic_DNA"/>
</dbReference>
<feature type="region of interest" description="Disordered" evidence="6">
    <location>
        <begin position="79"/>
        <end position="202"/>
    </location>
</feature>
<dbReference type="InterPro" id="IPR056767">
    <property type="entry name" value="C2H2-Znf_KIN17"/>
</dbReference>
<evidence type="ECO:0000256" key="3">
    <source>
        <dbReference type="ARBA" id="ARBA00022771"/>
    </source>
</evidence>
<organism evidence="8 9">
    <name type="scientific">Mortierella alpina</name>
    <name type="common">Oleaginous fungus</name>
    <name type="synonym">Mortierella renispora</name>
    <dbReference type="NCBI Taxonomy" id="64518"/>
    <lineage>
        <taxon>Eukaryota</taxon>
        <taxon>Fungi</taxon>
        <taxon>Fungi incertae sedis</taxon>
        <taxon>Mucoromycota</taxon>
        <taxon>Mortierellomycotina</taxon>
        <taxon>Mortierellomycetes</taxon>
        <taxon>Mortierellales</taxon>
        <taxon>Mortierellaceae</taxon>
        <taxon>Mortierella</taxon>
    </lineage>
</organism>
<dbReference type="InterPro" id="IPR019447">
    <property type="entry name" value="DNA/RNA-bd_Kin17_WH-like_dom"/>
</dbReference>
<evidence type="ECO:0000259" key="7">
    <source>
        <dbReference type="SMART" id="SM01253"/>
    </source>
</evidence>
<feature type="compositionally biased region" description="Basic and acidic residues" evidence="6">
    <location>
        <begin position="148"/>
        <end position="181"/>
    </location>
</feature>
<evidence type="ECO:0000256" key="4">
    <source>
        <dbReference type="ARBA" id="ARBA00022833"/>
    </source>
</evidence>
<dbReference type="SMART" id="SM01253">
    <property type="entry name" value="Kin17_mid"/>
    <property type="match status" value="1"/>
</dbReference>
<dbReference type="GO" id="GO:0003690">
    <property type="term" value="F:double-stranded DNA binding"/>
    <property type="evidence" value="ECO:0007669"/>
    <property type="project" value="TreeGrafter"/>
</dbReference>
<dbReference type="GO" id="GO:0005681">
    <property type="term" value="C:spliceosomal complex"/>
    <property type="evidence" value="ECO:0007669"/>
    <property type="project" value="InterPro"/>
</dbReference>
<keyword evidence="5" id="KW-0175">Coiled coil</keyword>
<gene>
    <name evidence="8" type="ORF">KVV02_003721</name>
</gene>
<dbReference type="GO" id="GO:0006974">
    <property type="term" value="P:DNA damage response"/>
    <property type="evidence" value="ECO:0007669"/>
    <property type="project" value="TreeGrafter"/>
</dbReference>
<dbReference type="FunFam" id="1.10.10.2030:FF:000001">
    <property type="entry name" value="DNA/RNA-binding protein KIN17, putative"/>
    <property type="match status" value="1"/>
</dbReference>
<dbReference type="AlphaFoldDB" id="A0A9P8AB77"/>
<dbReference type="Pfam" id="PF10357">
    <property type="entry name" value="WH_KIN17"/>
    <property type="match status" value="1"/>
</dbReference>
<dbReference type="SUPFAM" id="SSF57667">
    <property type="entry name" value="beta-beta-alpha zinc fingers"/>
    <property type="match status" value="1"/>
</dbReference>
<sequence length="510" mass="58653">MTTAARPTFDPARGKGSQAPTRIYSSRDLASHTKLKFRQSGQTTQSELNQLDLKDQLQKAEQEHYEKINKVTKLASGLSNTFKDDDNLDDQQTADSTTTETPLERKRRLLKEAERLDKDDSDDDEKDSDDSDDSDSDSDDDDEDDTAELLRELEKIKRERAEEKERQERLQREEEEKEREAQAAAGNPLLDMPGNSAGPKDFSVKRRWDDDVIFKNQARGMSDKPKKRFINDTLRSDFHRKFMNKYHTMAKDGFLTAKAIANRIKSKGLQKLRWYCQICEKQCRDENGFKCHCASESHQRKILLVAESPEKYVNDYSAEFQRDFMKLLSTRYGTRRVNANLVYQEFISDRTHLHMNATKWASLSEFTMHLGKEGLAIVDETPKGWFMQWVDNSPKTLARQEAIAKKERMEMDDEQREQKMIQEQIKAEALRKQSTQQQQDSGEEEDTAATTELVRENEEEKIKLDISIKPAGLSLGGPKLGSLGKGLTTDTTINWLDTAHKEEVGRGGDY</sequence>
<dbReference type="Pfam" id="PF25095">
    <property type="entry name" value="C2H2-zf_KIN17"/>
    <property type="match status" value="1"/>
</dbReference>
<protein>
    <recommendedName>
        <fullName evidence="7">DNA/RNA-binding protein Kin17 WH-like domain-containing protein</fullName>
    </recommendedName>
</protein>
<feature type="compositionally biased region" description="Acidic residues" evidence="6">
    <location>
        <begin position="119"/>
        <end position="147"/>
    </location>
</feature>
<keyword evidence="3" id="KW-0863">Zinc-finger</keyword>
<evidence type="ECO:0000256" key="2">
    <source>
        <dbReference type="ARBA" id="ARBA00022723"/>
    </source>
</evidence>
<evidence type="ECO:0000313" key="8">
    <source>
        <dbReference type="EMBL" id="KAG9326370.1"/>
    </source>
</evidence>
<comment type="caution">
    <text evidence="8">The sequence shown here is derived from an EMBL/GenBank/DDBJ whole genome shotgun (WGS) entry which is preliminary data.</text>
</comment>
<dbReference type="GO" id="GO:0000398">
    <property type="term" value="P:mRNA splicing, via spliceosome"/>
    <property type="evidence" value="ECO:0007669"/>
    <property type="project" value="InterPro"/>
</dbReference>
<dbReference type="Gene3D" id="1.10.10.2030">
    <property type="entry name" value="DNA/RNA-binding protein Kin17, conserved domain"/>
    <property type="match status" value="1"/>
</dbReference>
<dbReference type="GO" id="GO:0006260">
    <property type="term" value="P:DNA replication"/>
    <property type="evidence" value="ECO:0007669"/>
    <property type="project" value="TreeGrafter"/>
</dbReference>
<proteinExistence type="inferred from homology"/>
<reference evidence="8" key="1">
    <citation type="submission" date="2021-07" db="EMBL/GenBank/DDBJ databases">
        <title>Draft genome of Mortierella alpina, strain LL118, isolated from an aspen leaf litter sample.</title>
        <authorList>
            <person name="Yang S."/>
            <person name="Vinatzer B.A."/>
        </authorList>
    </citation>
    <scope>NUCLEOTIDE SEQUENCE</scope>
    <source>
        <strain evidence="8">LL118</strain>
    </source>
</reference>
<dbReference type="PANTHER" id="PTHR12805:SF0">
    <property type="entry name" value="DNA_RNA-BINDING PROTEIN KIN17"/>
    <property type="match status" value="1"/>
</dbReference>
<dbReference type="PANTHER" id="PTHR12805">
    <property type="entry name" value="KIN17 KIN, ANTIGENIC DETERMINANT OF RECA PROTEIN HOMOLOG"/>
    <property type="match status" value="1"/>
</dbReference>